<dbReference type="AlphaFoldDB" id="A0A454CMA8"/>
<reference evidence="1 2" key="1">
    <citation type="submission" date="2012-10" db="EMBL/GenBank/DDBJ databases">
        <title>Genome sequence of Vibrio Cholerae HENC-02.</title>
        <authorList>
            <person name="Eppinger M."/>
            <person name="Hasan N.A."/>
            <person name="Sengamalay N."/>
            <person name="Hine E."/>
            <person name="Su Q."/>
            <person name="Daugherty S.C."/>
            <person name="Young S."/>
            <person name="Sadzewicz L."/>
            <person name="Tallon L."/>
            <person name="Cebula T.A."/>
            <person name="Ravel J."/>
            <person name="Colwell R.R."/>
        </authorList>
    </citation>
    <scope>NUCLEOTIDE SEQUENCE [LARGE SCALE GENOMIC DNA]</scope>
    <source>
        <strain evidence="1 2">HENC-02</strain>
    </source>
</reference>
<gene>
    <name evidence="1" type="ORF">VCHENC02_0474B</name>
</gene>
<sequence length="53" mass="6178">VRNDFVVRLKETNFLTIFKTETDTVSFTSSCVKDRHVRNVDCCFLLYDTALDT</sequence>
<organism evidence="1 2">
    <name type="scientific">Vibrio harveyi</name>
    <name type="common">Beneckea harveyi</name>
    <dbReference type="NCBI Taxonomy" id="669"/>
    <lineage>
        <taxon>Bacteria</taxon>
        <taxon>Pseudomonadati</taxon>
        <taxon>Pseudomonadota</taxon>
        <taxon>Gammaproteobacteria</taxon>
        <taxon>Vibrionales</taxon>
        <taxon>Vibrionaceae</taxon>
        <taxon>Vibrio</taxon>
    </lineage>
</organism>
<dbReference type="EMBL" id="AJSR01002902">
    <property type="protein sequence ID" value="EKM22488.1"/>
    <property type="molecule type" value="Genomic_DNA"/>
</dbReference>
<feature type="non-terminal residue" evidence="1">
    <location>
        <position position="1"/>
    </location>
</feature>
<name>A0A454CMA8_VIBHA</name>
<proteinExistence type="predicted"/>
<evidence type="ECO:0000313" key="1">
    <source>
        <dbReference type="EMBL" id="EKM22488.1"/>
    </source>
</evidence>
<comment type="caution">
    <text evidence="1">The sequence shown here is derived from an EMBL/GenBank/DDBJ whole genome shotgun (WGS) entry which is preliminary data.</text>
</comment>
<evidence type="ECO:0000313" key="2">
    <source>
        <dbReference type="Proteomes" id="UP000008367"/>
    </source>
</evidence>
<protein>
    <submittedName>
        <fullName evidence="1">Uncharacterized protein</fullName>
    </submittedName>
</protein>
<dbReference type="Proteomes" id="UP000008367">
    <property type="component" value="Unassembled WGS sequence"/>
</dbReference>
<accession>A0A454CMA8</accession>